<keyword evidence="5 8" id="KW-0697">Rotamase</keyword>
<dbReference type="EC" id="5.2.1.8" evidence="3"/>
<dbReference type="InterPro" id="IPR050245">
    <property type="entry name" value="PrsA_foldase"/>
</dbReference>
<reference evidence="11 12" key="1">
    <citation type="submission" date="2020-04" db="EMBL/GenBank/DDBJ databases">
        <title>Rhizobium sp. S-51 isolated from soil.</title>
        <authorList>
            <person name="Dahal R.H."/>
        </authorList>
    </citation>
    <scope>NUCLEOTIDE SEQUENCE [LARGE SCALE GENOMIC DNA]</scope>
    <source>
        <strain evidence="11 12">S-51</strain>
    </source>
</reference>
<proteinExistence type="inferred from homology"/>
<evidence type="ECO:0000256" key="3">
    <source>
        <dbReference type="ARBA" id="ARBA00013194"/>
    </source>
</evidence>
<dbReference type="PANTHER" id="PTHR47245">
    <property type="entry name" value="PEPTIDYLPROLYL ISOMERASE"/>
    <property type="match status" value="1"/>
</dbReference>
<comment type="catalytic activity">
    <reaction evidence="1">
        <text>[protein]-peptidylproline (omega=180) = [protein]-peptidylproline (omega=0)</text>
        <dbReference type="Rhea" id="RHEA:16237"/>
        <dbReference type="Rhea" id="RHEA-COMP:10747"/>
        <dbReference type="Rhea" id="RHEA-COMP:10748"/>
        <dbReference type="ChEBI" id="CHEBI:83833"/>
        <dbReference type="ChEBI" id="CHEBI:83834"/>
        <dbReference type="EC" id="5.2.1.8"/>
    </reaction>
</comment>
<feature type="region of interest" description="Disordered" evidence="9">
    <location>
        <begin position="1"/>
        <end position="36"/>
    </location>
</feature>
<keyword evidence="8 11" id="KW-0413">Isomerase</keyword>
<evidence type="ECO:0000256" key="2">
    <source>
        <dbReference type="ARBA" id="ARBA00007656"/>
    </source>
</evidence>
<evidence type="ECO:0000259" key="10">
    <source>
        <dbReference type="PROSITE" id="PS50198"/>
    </source>
</evidence>
<comment type="similarity">
    <text evidence="2">Belongs to the PpiC/parvulin rotamase family.</text>
</comment>
<keyword evidence="12" id="KW-1185">Reference proteome</keyword>
<dbReference type="InterPro" id="IPR000297">
    <property type="entry name" value="PPIase_PpiC"/>
</dbReference>
<dbReference type="GO" id="GO:0003755">
    <property type="term" value="F:peptidyl-prolyl cis-trans isomerase activity"/>
    <property type="evidence" value="ECO:0007669"/>
    <property type="project" value="UniProtKB-KW"/>
</dbReference>
<gene>
    <name evidence="11" type="ORF">HHL25_19805</name>
</gene>
<dbReference type="Proteomes" id="UP000541470">
    <property type="component" value="Unassembled WGS sequence"/>
</dbReference>
<feature type="domain" description="PpiC" evidence="10">
    <location>
        <begin position="146"/>
        <end position="248"/>
    </location>
</feature>
<evidence type="ECO:0000256" key="6">
    <source>
        <dbReference type="ARBA" id="ARBA00030642"/>
    </source>
</evidence>
<dbReference type="Pfam" id="PF00639">
    <property type="entry name" value="Rotamase"/>
    <property type="match status" value="1"/>
</dbReference>
<dbReference type="PROSITE" id="PS50198">
    <property type="entry name" value="PPIC_PPIASE_2"/>
    <property type="match status" value="1"/>
</dbReference>
<comment type="caution">
    <text evidence="11">The sequence shown here is derived from an EMBL/GenBank/DDBJ whole genome shotgun (WGS) entry which is preliminary data.</text>
</comment>
<dbReference type="PANTHER" id="PTHR47245:SF2">
    <property type="entry name" value="PEPTIDYL-PROLYL CIS-TRANS ISOMERASE HP_0175-RELATED"/>
    <property type="match status" value="1"/>
</dbReference>
<dbReference type="AlphaFoldDB" id="A0A7Y0FXW9"/>
<dbReference type="SUPFAM" id="SSF54534">
    <property type="entry name" value="FKBP-like"/>
    <property type="match status" value="1"/>
</dbReference>
<protein>
    <recommendedName>
        <fullName evidence="4">Parvulin-like PPIase</fullName>
        <ecNumber evidence="3">5.2.1.8</ecNumber>
    </recommendedName>
    <alternativeName>
        <fullName evidence="6">Peptidyl-prolyl cis-trans isomerase plp</fullName>
    </alternativeName>
    <alternativeName>
        <fullName evidence="7">Rotamase plp</fullName>
    </alternativeName>
</protein>
<dbReference type="RefSeq" id="WP_169594847.1">
    <property type="nucleotide sequence ID" value="NZ_JABBGK010000005.1"/>
</dbReference>
<dbReference type="Gene3D" id="3.10.50.40">
    <property type="match status" value="1"/>
</dbReference>
<evidence type="ECO:0000256" key="4">
    <source>
        <dbReference type="ARBA" id="ARBA00018370"/>
    </source>
</evidence>
<evidence type="ECO:0000256" key="1">
    <source>
        <dbReference type="ARBA" id="ARBA00000971"/>
    </source>
</evidence>
<evidence type="ECO:0000313" key="12">
    <source>
        <dbReference type="Proteomes" id="UP000541470"/>
    </source>
</evidence>
<dbReference type="InterPro" id="IPR027304">
    <property type="entry name" value="Trigger_fact/SurA_dom_sf"/>
</dbReference>
<evidence type="ECO:0000256" key="5">
    <source>
        <dbReference type="ARBA" id="ARBA00023110"/>
    </source>
</evidence>
<dbReference type="EMBL" id="JABBGK010000005">
    <property type="protein sequence ID" value="NML76381.1"/>
    <property type="molecule type" value="Genomic_DNA"/>
</dbReference>
<dbReference type="InterPro" id="IPR046357">
    <property type="entry name" value="PPIase_dom_sf"/>
</dbReference>
<evidence type="ECO:0000256" key="7">
    <source>
        <dbReference type="ARBA" id="ARBA00031484"/>
    </source>
</evidence>
<sequence>MVTLFDKASNGPAPSSAGMKDSYSTYQEPDTRVPPKARPVLDAVSVNGVAIAESDILAEAQNHPAENPGAALLSAARALAVRELLLQRARERQIAVSPESDAEGRSETDDDAAIRRLIEEEVTVPSATAEECLRFYENNRGKFRSEPIFEASHILIAADPADERTRAAARTDAERLAAVLAEHPSEFATMARTHSACPSAEQGGNLGQLTRGSTVAEFERALARMAEGEITPRPVESRFGYHIIRLERRIDGEQLPFDFVQQRIAGWLEASTWSKAVSQYIAILAADATVTGIDLLAADGPLMQ</sequence>
<organism evidence="11 12">
    <name type="scientific">Rhizobium terricola</name>
    <dbReference type="NCBI Taxonomy" id="2728849"/>
    <lineage>
        <taxon>Bacteria</taxon>
        <taxon>Pseudomonadati</taxon>
        <taxon>Pseudomonadota</taxon>
        <taxon>Alphaproteobacteria</taxon>
        <taxon>Hyphomicrobiales</taxon>
        <taxon>Rhizobiaceae</taxon>
        <taxon>Rhizobium/Agrobacterium group</taxon>
        <taxon>Rhizobium</taxon>
    </lineage>
</organism>
<evidence type="ECO:0000313" key="11">
    <source>
        <dbReference type="EMBL" id="NML76381.1"/>
    </source>
</evidence>
<name>A0A7Y0FXW9_9HYPH</name>
<evidence type="ECO:0000256" key="9">
    <source>
        <dbReference type="SAM" id="MobiDB-lite"/>
    </source>
</evidence>
<evidence type="ECO:0000256" key="8">
    <source>
        <dbReference type="PROSITE-ProRule" id="PRU00278"/>
    </source>
</evidence>
<dbReference type="SUPFAM" id="SSF109998">
    <property type="entry name" value="Triger factor/SurA peptide-binding domain-like"/>
    <property type="match status" value="1"/>
</dbReference>
<accession>A0A7Y0FXW9</accession>